<protein>
    <submittedName>
        <fullName evidence="2">Putative phytochrome sensor protein</fullName>
    </submittedName>
</protein>
<organism evidence="2 3">
    <name type="scientific">Gloeothece citriformis (strain PCC 7424)</name>
    <name type="common">Cyanothece sp. (strain PCC 7424)</name>
    <dbReference type="NCBI Taxonomy" id="65393"/>
    <lineage>
        <taxon>Bacteria</taxon>
        <taxon>Bacillati</taxon>
        <taxon>Cyanobacteriota</taxon>
        <taxon>Cyanophyceae</taxon>
        <taxon>Oscillatoriophycideae</taxon>
        <taxon>Chroococcales</taxon>
        <taxon>Aphanothecaceae</taxon>
        <taxon>Gloeothece</taxon>
        <taxon>Gloeothece citriformis</taxon>
    </lineage>
</organism>
<dbReference type="KEGG" id="cyc:PCC7424_4899"/>
<evidence type="ECO:0000313" key="2">
    <source>
        <dbReference type="EMBL" id="ACK73256.1"/>
    </source>
</evidence>
<accession>B7KED8</accession>
<dbReference type="Pfam" id="PF01590">
    <property type="entry name" value="GAF"/>
    <property type="match status" value="1"/>
</dbReference>
<dbReference type="InterPro" id="IPR003018">
    <property type="entry name" value="GAF"/>
</dbReference>
<dbReference type="RefSeq" id="WP_015956838.1">
    <property type="nucleotide sequence ID" value="NC_011729.1"/>
</dbReference>
<name>B7KED8_GLOC7</name>
<dbReference type="STRING" id="65393.PCC7424_4899"/>
<dbReference type="InterPro" id="IPR029016">
    <property type="entry name" value="GAF-like_dom_sf"/>
</dbReference>
<gene>
    <name evidence="2" type="ordered locus">PCC7424_4899</name>
</gene>
<reference evidence="3" key="1">
    <citation type="journal article" date="2011" name="MBio">
        <title>Novel metabolic attributes of the genus Cyanothece, comprising a group of unicellular nitrogen-fixing Cyanobacteria.</title>
        <authorList>
            <person name="Bandyopadhyay A."/>
            <person name="Elvitigala T."/>
            <person name="Welsh E."/>
            <person name="Stockel J."/>
            <person name="Liberton M."/>
            <person name="Min H."/>
            <person name="Sherman L.A."/>
            <person name="Pakrasi H.B."/>
        </authorList>
    </citation>
    <scope>NUCLEOTIDE SEQUENCE [LARGE SCALE GENOMIC DNA]</scope>
    <source>
        <strain evidence="3">PCC 7424</strain>
    </source>
</reference>
<dbReference type="EMBL" id="CP001291">
    <property type="protein sequence ID" value="ACK73256.1"/>
    <property type="molecule type" value="Genomic_DNA"/>
</dbReference>
<evidence type="ECO:0000313" key="3">
    <source>
        <dbReference type="Proteomes" id="UP000002384"/>
    </source>
</evidence>
<sequence>MMTNQELLLEIAQRVQEAVNAETAAVALAEDEGKVVYYAAAVGKFAEAMQGKRSEAATSGLCGTAFQSSCPVLVAKTEGDERVRQDYVQAWGIKTALAIPLYNNHQLLGALMVLNRMDGSLFDSESEKILVDLANEITPMIAQAVQS</sequence>
<proteinExistence type="predicted"/>
<dbReference type="AlphaFoldDB" id="B7KED8"/>
<dbReference type="Gene3D" id="3.30.450.40">
    <property type="match status" value="1"/>
</dbReference>
<dbReference type="SUPFAM" id="SSF55781">
    <property type="entry name" value="GAF domain-like"/>
    <property type="match status" value="1"/>
</dbReference>
<dbReference type="SMART" id="SM00065">
    <property type="entry name" value="GAF"/>
    <property type="match status" value="1"/>
</dbReference>
<evidence type="ECO:0000259" key="1">
    <source>
        <dbReference type="SMART" id="SM00065"/>
    </source>
</evidence>
<feature type="domain" description="GAF" evidence="1">
    <location>
        <begin position="3"/>
        <end position="146"/>
    </location>
</feature>
<keyword evidence="3" id="KW-1185">Reference proteome</keyword>
<dbReference type="Proteomes" id="UP000002384">
    <property type="component" value="Chromosome"/>
</dbReference>
<dbReference type="HOGENOM" id="CLU_1842815_0_0_3"/>
<dbReference type="eggNOG" id="COG2203">
    <property type="taxonomic scope" value="Bacteria"/>
</dbReference>